<dbReference type="InterPro" id="IPR007410">
    <property type="entry name" value="LpqE-like"/>
</dbReference>
<feature type="chain" id="PRO_5002320959" description="Copper chaperone PCu(A)C" evidence="2">
    <location>
        <begin position="29"/>
        <end position="176"/>
    </location>
</feature>
<dbReference type="STRING" id="80878.RP29_09735"/>
<dbReference type="Gene3D" id="2.60.40.1890">
    <property type="entry name" value="PCu(A)C copper chaperone"/>
    <property type="match status" value="1"/>
</dbReference>
<name>A0A0D7K9W2_9BURK</name>
<evidence type="ECO:0000313" key="4">
    <source>
        <dbReference type="Proteomes" id="UP000032566"/>
    </source>
</evidence>
<dbReference type="InterPro" id="IPR058248">
    <property type="entry name" value="Lxx211020-like"/>
</dbReference>
<protein>
    <recommendedName>
        <fullName evidence="5">Copper chaperone PCu(A)C</fullName>
    </recommendedName>
</protein>
<keyword evidence="4" id="KW-1185">Reference proteome</keyword>
<dbReference type="PANTHER" id="PTHR36302:SF1">
    <property type="entry name" value="COPPER CHAPERONE PCU(A)C"/>
    <property type="match status" value="1"/>
</dbReference>
<dbReference type="PATRIC" id="fig|80878.5.peg.1481"/>
<keyword evidence="2" id="KW-0732">Signal</keyword>
<dbReference type="SUPFAM" id="SSF110087">
    <property type="entry name" value="DR1885-like metal-binding protein"/>
    <property type="match status" value="1"/>
</dbReference>
<evidence type="ECO:0000256" key="2">
    <source>
        <dbReference type="SAM" id="SignalP"/>
    </source>
</evidence>
<dbReference type="Proteomes" id="UP000032566">
    <property type="component" value="Unassembled WGS sequence"/>
</dbReference>
<evidence type="ECO:0008006" key="5">
    <source>
        <dbReference type="Google" id="ProtNLM"/>
    </source>
</evidence>
<comment type="caution">
    <text evidence="3">The sequence shown here is derived from an EMBL/GenBank/DDBJ whole genome shotgun (WGS) entry which is preliminary data.</text>
</comment>
<dbReference type="InterPro" id="IPR036182">
    <property type="entry name" value="PCuAC_sf"/>
</dbReference>
<proteinExistence type="predicted"/>
<sequence length="176" mass="18090">MSLIRNPLARQLTAAFALTCALSGGVWAQTANVKVEGAWARATVQGQKGTGAFMKITAPEGAKLVGASSPAAGVTEVHEMKMEGDVMKMRAMPFLDLPAGKTVELKPGGYHIMLLDLKAPLAKDTTVPVKLTFKDAKGVESTQELTLPVATSAPGTPVMPAAGAAGHGHGHGAAKH</sequence>
<reference evidence="3 4" key="1">
    <citation type="submission" date="2014-12" db="EMBL/GenBank/DDBJ databases">
        <title>Isolation of bacteria from lake water.</title>
        <authorList>
            <person name="Sheng K.-Y."/>
            <person name="Chin P.-S."/>
            <person name="Chan K.-G."/>
            <person name="Tan G.S."/>
        </authorList>
    </citation>
    <scope>NUCLEOTIDE SEQUENCE [LARGE SCALE GENOMIC DNA]</scope>
    <source>
        <strain evidence="3 4">KY4</strain>
    </source>
</reference>
<dbReference type="RefSeq" id="WP_044397830.1">
    <property type="nucleotide sequence ID" value="NZ_JXYQ01000029.1"/>
</dbReference>
<feature type="signal peptide" evidence="2">
    <location>
        <begin position="1"/>
        <end position="28"/>
    </location>
</feature>
<dbReference type="OrthoDB" id="9796962at2"/>
<dbReference type="Pfam" id="PF04314">
    <property type="entry name" value="PCuAC"/>
    <property type="match status" value="1"/>
</dbReference>
<dbReference type="EMBL" id="JXYQ01000029">
    <property type="protein sequence ID" value="KJA10722.1"/>
    <property type="molecule type" value="Genomic_DNA"/>
</dbReference>
<evidence type="ECO:0000256" key="1">
    <source>
        <dbReference type="SAM" id="MobiDB-lite"/>
    </source>
</evidence>
<evidence type="ECO:0000313" key="3">
    <source>
        <dbReference type="EMBL" id="KJA10722.1"/>
    </source>
</evidence>
<gene>
    <name evidence="3" type="ORF">RP29_09735</name>
</gene>
<organism evidence="3 4">
    <name type="scientific">Acidovorax temperans</name>
    <dbReference type="NCBI Taxonomy" id="80878"/>
    <lineage>
        <taxon>Bacteria</taxon>
        <taxon>Pseudomonadati</taxon>
        <taxon>Pseudomonadota</taxon>
        <taxon>Betaproteobacteria</taxon>
        <taxon>Burkholderiales</taxon>
        <taxon>Comamonadaceae</taxon>
        <taxon>Acidovorax</taxon>
    </lineage>
</organism>
<dbReference type="AlphaFoldDB" id="A0A0D7K9W2"/>
<feature type="region of interest" description="Disordered" evidence="1">
    <location>
        <begin position="149"/>
        <end position="176"/>
    </location>
</feature>
<accession>A0A0D7K9W2</accession>
<dbReference type="PANTHER" id="PTHR36302">
    <property type="entry name" value="BLR7088 PROTEIN"/>
    <property type="match status" value="1"/>
</dbReference>